<dbReference type="EMBL" id="AP004328">
    <property type="protein sequence ID" value="BAD45678.1"/>
    <property type="molecule type" value="Genomic_DNA"/>
</dbReference>
<dbReference type="Proteomes" id="UP000000763">
    <property type="component" value="Chromosome 6"/>
</dbReference>
<evidence type="ECO:0000313" key="2">
    <source>
        <dbReference type="EMBL" id="BAD45678.1"/>
    </source>
</evidence>
<organism evidence="2 3">
    <name type="scientific">Oryza sativa subsp. japonica</name>
    <name type="common">Rice</name>
    <dbReference type="NCBI Taxonomy" id="39947"/>
    <lineage>
        <taxon>Eukaryota</taxon>
        <taxon>Viridiplantae</taxon>
        <taxon>Streptophyta</taxon>
        <taxon>Embryophyta</taxon>
        <taxon>Tracheophyta</taxon>
        <taxon>Spermatophyta</taxon>
        <taxon>Magnoliopsida</taxon>
        <taxon>Liliopsida</taxon>
        <taxon>Poales</taxon>
        <taxon>Poaceae</taxon>
        <taxon>BOP clade</taxon>
        <taxon>Oryzoideae</taxon>
        <taxon>Oryzeae</taxon>
        <taxon>Oryzinae</taxon>
        <taxon>Oryza</taxon>
        <taxon>Oryza sativa</taxon>
    </lineage>
</organism>
<evidence type="ECO:0000313" key="3">
    <source>
        <dbReference type="Proteomes" id="UP000000763"/>
    </source>
</evidence>
<proteinExistence type="predicted"/>
<dbReference type="AlphaFoldDB" id="Q654T9"/>
<reference evidence="3" key="1">
    <citation type="journal article" date="2005" name="Nature">
        <title>The map-based sequence of the rice genome.</title>
        <authorList>
            <consortium name="International rice genome sequencing project (IRGSP)"/>
            <person name="Matsumoto T."/>
            <person name="Wu J."/>
            <person name="Kanamori H."/>
            <person name="Katayose Y."/>
            <person name="Fujisawa M."/>
            <person name="Namiki N."/>
            <person name="Mizuno H."/>
            <person name="Yamamoto K."/>
            <person name="Antonio B.A."/>
            <person name="Baba T."/>
            <person name="Sakata K."/>
            <person name="Nagamura Y."/>
            <person name="Aoki H."/>
            <person name="Arikawa K."/>
            <person name="Arita K."/>
            <person name="Bito T."/>
            <person name="Chiden Y."/>
            <person name="Fujitsuka N."/>
            <person name="Fukunaka R."/>
            <person name="Hamada M."/>
            <person name="Harada C."/>
            <person name="Hayashi A."/>
            <person name="Hijishita S."/>
            <person name="Honda M."/>
            <person name="Hosokawa S."/>
            <person name="Ichikawa Y."/>
            <person name="Idonuma A."/>
            <person name="Iijima M."/>
            <person name="Ikeda M."/>
            <person name="Ikeno M."/>
            <person name="Ito K."/>
            <person name="Ito S."/>
            <person name="Ito T."/>
            <person name="Ito Y."/>
            <person name="Ito Y."/>
            <person name="Iwabuchi A."/>
            <person name="Kamiya K."/>
            <person name="Karasawa W."/>
            <person name="Kurita K."/>
            <person name="Katagiri S."/>
            <person name="Kikuta A."/>
            <person name="Kobayashi H."/>
            <person name="Kobayashi N."/>
            <person name="Machita K."/>
            <person name="Maehara T."/>
            <person name="Masukawa M."/>
            <person name="Mizubayashi T."/>
            <person name="Mukai Y."/>
            <person name="Nagasaki H."/>
            <person name="Nagata Y."/>
            <person name="Naito S."/>
            <person name="Nakashima M."/>
            <person name="Nakama Y."/>
            <person name="Nakamichi Y."/>
            <person name="Nakamura M."/>
            <person name="Meguro A."/>
            <person name="Negishi M."/>
            <person name="Ohta I."/>
            <person name="Ohta T."/>
            <person name="Okamoto M."/>
            <person name="Ono N."/>
            <person name="Saji S."/>
            <person name="Sakaguchi M."/>
            <person name="Sakai K."/>
            <person name="Shibata M."/>
            <person name="Shimokawa T."/>
            <person name="Song J."/>
            <person name="Takazaki Y."/>
            <person name="Terasawa K."/>
            <person name="Tsugane M."/>
            <person name="Tsuji K."/>
            <person name="Ueda S."/>
            <person name="Waki K."/>
            <person name="Yamagata H."/>
            <person name="Yamamoto M."/>
            <person name="Yamamoto S."/>
            <person name="Yamane H."/>
            <person name="Yoshiki S."/>
            <person name="Yoshihara R."/>
            <person name="Yukawa K."/>
            <person name="Zhong H."/>
            <person name="Yano M."/>
            <person name="Yuan Q."/>
            <person name="Ouyang S."/>
            <person name="Liu J."/>
            <person name="Jones K.M."/>
            <person name="Gansberger K."/>
            <person name="Moffat K."/>
            <person name="Hill J."/>
            <person name="Bera J."/>
            <person name="Fadrosh D."/>
            <person name="Jin S."/>
            <person name="Johri S."/>
            <person name="Kim M."/>
            <person name="Overton L."/>
            <person name="Reardon M."/>
            <person name="Tsitrin T."/>
            <person name="Vuong H."/>
            <person name="Weaver B."/>
            <person name="Ciecko A."/>
            <person name="Tallon L."/>
            <person name="Jackson J."/>
            <person name="Pai G."/>
            <person name="Aken S.V."/>
            <person name="Utterback T."/>
            <person name="Reidmuller S."/>
            <person name="Feldblyum T."/>
            <person name="Hsiao J."/>
            <person name="Zismann V."/>
            <person name="Iobst S."/>
            <person name="de Vazeille A.R."/>
            <person name="Buell C.R."/>
            <person name="Ying K."/>
            <person name="Li Y."/>
            <person name="Lu T."/>
            <person name="Huang Y."/>
            <person name="Zhao Q."/>
            <person name="Feng Q."/>
            <person name="Zhang L."/>
            <person name="Zhu J."/>
            <person name="Weng Q."/>
            <person name="Mu J."/>
            <person name="Lu Y."/>
            <person name="Fan D."/>
            <person name="Liu Y."/>
            <person name="Guan J."/>
            <person name="Zhang Y."/>
            <person name="Yu S."/>
            <person name="Liu X."/>
            <person name="Zhang Y."/>
            <person name="Hong G."/>
            <person name="Han B."/>
            <person name="Choisne N."/>
            <person name="Demange N."/>
            <person name="Orjeda G."/>
            <person name="Samain S."/>
            <person name="Cattolico L."/>
            <person name="Pelletier E."/>
            <person name="Couloux A."/>
            <person name="Segurens B."/>
            <person name="Wincker P."/>
            <person name="D'Hont A."/>
            <person name="Scarpelli C."/>
            <person name="Weissenbach J."/>
            <person name="Salanoubat M."/>
            <person name="Quetier F."/>
            <person name="Yu Y."/>
            <person name="Kim H.R."/>
            <person name="Rambo T."/>
            <person name="Currie J."/>
            <person name="Collura K."/>
            <person name="Luo M."/>
            <person name="Yang T."/>
            <person name="Ammiraju J.S.S."/>
            <person name="Engler F."/>
            <person name="Soderlund C."/>
            <person name="Wing R.A."/>
            <person name="Palmer L.E."/>
            <person name="de la Bastide M."/>
            <person name="Spiegel L."/>
            <person name="Nascimento L."/>
            <person name="Zutavern T."/>
            <person name="O'Shaughnessy A."/>
            <person name="Dike S."/>
            <person name="Dedhia N."/>
            <person name="Preston R."/>
            <person name="Balija V."/>
            <person name="McCombie W.R."/>
            <person name="Chow T."/>
            <person name="Chen H."/>
            <person name="Chung M."/>
            <person name="Chen C."/>
            <person name="Shaw J."/>
            <person name="Wu H."/>
            <person name="Hsiao K."/>
            <person name="Chao Y."/>
            <person name="Chu M."/>
            <person name="Cheng C."/>
            <person name="Hour A."/>
            <person name="Lee P."/>
            <person name="Lin S."/>
            <person name="Lin Y."/>
            <person name="Liou J."/>
            <person name="Liu S."/>
            <person name="Hsing Y."/>
            <person name="Raghuvanshi S."/>
            <person name="Mohanty A."/>
            <person name="Bharti A.K."/>
            <person name="Gaur A."/>
            <person name="Gupta V."/>
            <person name="Kumar D."/>
            <person name="Ravi V."/>
            <person name="Vij S."/>
            <person name="Kapur A."/>
            <person name="Khurana P."/>
            <person name="Khurana P."/>
            <person name="Khurana J.P."/>
            <person name="Tyagi A.K."/>
            <person name="Gaikwad K."/>
            <person name="Singh A."/>
            <person name="Dalal V."/>
            <person name="Srivastava S."/>
            <person name="Dixit A."/>
            <person name="Pal A.K."/>
            <person name="Ghazi I.A."/>
            <person name="Yadav M."/>
            <person name="Pandit A."/>
            <person name="Bhargava A."/>
            <person name="Sureshbabu K."/>
            <person name="Batra K."/>
            <person name="Sharma T.R."/>
            <person name="Mohapatra T."/>
            <person name="Singh N.K."/>
            <person name="Messing J."/>
            <person name="Nelson A.B."/>
            <person name="Fuks G."/>
            <person name="Kavchok S."/>
            <person name="Keizer G."/>
            <person name="Linton E."/>
            <person name="Llaca V."/>
            <person name="Song R."/>
            <person name="Tanyolac B."/>
            <person name="Young S."/>
            <person name="Ho-Il K."/>
            <person name="Hahn J.H."/>
            <person name="Sangsakoo G."/>
            <person name="Vanavichit A."/>
            <person name="de Mattos Luiz.A.T."/>
            <person name="Zimmer P.D."/>
            <person name="Malone G."/>
            <person name="Dellagostin O."/>
            <person name="de Oliveira A.C."/>
            <person name="Bevan M."/>
            <person name="Bancroft I."/>
            <person name="Minx P."/>
            <person name="Cordum H."/>
            <person name="Wilson R."/>
            <person name="Cheng Z."/>
            <person name="Jin W."/>
            <person name="Jiang J."/>
            <person name="Leong S.A."/>
            <person name="Iwama H."/>
            <person name="Gojobori T."/>
            <person name="Itoh T."/>
            <person name="Niimura Y."/>
            <person name="Fujii Y."/>
            <person name="Habara T."/>
            <person name="Sakai H."/>
            <person name="Sato Y."/>
            <person name="Wilson G."/>
            <person name="Kumar K."/>
            <person name="McCouch S."/>
            <person name="Juretic N."/>
            <person name="Hoen D."/>
            <person name="Wright S."/>
            <person name="Bruskiewich R."/>
            <person name="Bureau T."/>
            <person name="Miyao A."/>
            <person name="Hirochika H."/>
            <person name="Nishikawa T."/>
            <person name="Kadowaki K."/>
            <person name="Sugiura M."/>
            <person name="Burr B."/>
            <person name="Sasaki T."/>
        </authorList>
    </citation>
    <scope>NUCLEOTIDE SEQUENCE [LARGE SCALE GENOMIC DNA]</scope>
    <source>
        <strain evidence="3">cv. Nipponbare</strain>
    </source>
</reference>
<reference evidence="3" key="2">
    <citation type="journal article" date="2008" name="Nucleic Acids Res.">
        <title>The rice annotation project database (RAP-DB): 2008 update.</title>
        <authorList>
            <consortium name="The rice annotation project (RAP)"/>
        </authorList>
    </citation>
    <scope>GENOME REANNOTATION</scope>
    <source>
        <strain evidence="3">cv. Nipponbare</strain>
    </source>
</reference>
<gene>
    <name evidence="2" type="primary">OJ1616_B03.22</name>
</gene>
<protein>
    <submittedName>
        <fullName evidence="2">Uncharacterized protein</fullName>
    </submittedName>
</protein>
<name>Q654T9_ORYSJ</name>
<sequence length="129" mass="14031">MGDNSITKEDGEKKWKDVVEMSRRQAAPLRRLLPGSPPPPVARARSASVACCRVHLHHPPPGRGLPPPLAVGFISVTRRPDEVRLRHRLPGTPPPPTTQARSASTAGCLPPPLTYARESRGESQDWVEG</sequence>
<feature type="region of interest" description="Disordered" evidence="1">
    <location>
        <begin position="86"/>
        <end position="129"/>
    </location>
</feature>
<evidence type="ECO:0000256" key="1">
    <source>
        <dbReference type="SAM" id="MobiDB-lite"/>
    </source>
</evidence>
<accession>Q654T9</accession>